<evidence type="ECO:0000313" key="3">
    <source>
        <dbReference type="Proteomes" id="UP000019763"/>
    </source>
</evidence>
<feature type="compositionally biased region" description="Basic and acidic residues" evidence="1">
    <location>
        <begin position="240"/>
        <end position="255"/>
    </location>
</feature>
<feature type="non-terminal residue" evidence="2">
    <location>
        <position position="502"/>
    </location>
</feature>
<gene>
    <name evidence="2" type="ORF">GNI_152930</name>
</gene>
<evidence type="ECO:0000256" key="1">
    <source>
        <dbReference type="SAM" id="MobiDB-lite"/>
    </source>
</evidence>
<dbReference type="AlphaFoldDB" id="A0A023AZC1"/>
<organism evidence="2 3">
    <name type="scientific">Gregarina niphandrodes</name>
    <name type="common">Septate eugregarine</name>
    <dbReference type="NCBI Taxonomy" id="110365"/>
    <lineage>
        <taxon>Eukaryota</taxon>
        <taxon>Sar</taxon>
        <taxon>Alveolata</taxon>
        <taxon>Apicomplexa</taxon>
        <taxon>Conoidasida</taxon>
        <taxon>Gregarinasina</taxon>
        <taxon>Eugregarinorida</taxon>
        <taxon>Gregarinidae</taxon>
        <taxon>Gregarina</taxon>
    </lineage>
</organism>
<dbReference type="Proteomes" id="UP000019763">
    <property type="component" value="Unassembled WGS sequence"/>
</dbReference>
<proteinExistence type="predicted"/>
<feature type="region of interest" description="Disordered" evidence="1">
    <location>
        <begin position="229"/>
        <end position="261"/>
    </location>
</feature>
<comment type="caution">
    <text evidence="2">The sequence shown here is derived from an EMBL/GenBank/DDBJ whole genome shotgun (WGS) entry which is preliminary data.</text>
</comment>
<feature type="compositionally biased region" description="Pro residues" evidence="1">
    <location>
        <begin position="342"/>
        <end position="356"/>
    </location>
</feature>
<sequence>MLSPVAVGGRSWVSVAVVLGSCFRFETAEEAMRRADSNVRLVGWWSSNPEAERRVLRSEWESALLFTVNSTGPNVCLPAVRCAVRHETLEMEPMALDALATDALGTGVRLRYRVPQAEVPMGAHGFWPHLHDWAWIARHGRWFELQTTDGSVPDLQGKLGKLVKDIIFLNAEPLHLRPSQCGIDLVLGVAREMLALYLQHDTVQAWLHDYEYDLMEDLIWASLCHPPQTGTDAPADTDSQDEKSNTDRPSDKDTPPPRSLPRWSLTEELVALLNRNRSPLQLLEELFDLGLEMQDALEVALIAVQKGAAETIELLRKRDSGRWCVEDISDYSARNTAEGPHSPEPLNPEPLNPAPLNPVPLNPVPCRPAPYRPASYRPASYPCVRGFYFHGLYYPHHIPVVDPHDSPSRGPDLPCRGPDLASRGPDLPSRGSDLPGRGSDLPGRGHGPDVPSRAPGLPSRGPDLPGHGPGPDLPSRGPALSSCGPSPNLPSRGPGPDLASRG</sequence>
<accession>A0A023AZC1</accession>
<evidence type="ECO:0000313" key="2">
    <source>
        <dbReference type="EMBL" id="EZG44073.1"/>
    </source>
</evidence>
<feature type="region of interest" description="Disordered" evidence="1">
    <location>
        <begin position="403"/>
        <end position="502"/>
    </location>
</feature>
<name>A0A023AZC1_GRENI</name>
<dbReference type="GeneID" id="22915323"/>
<protein>
    <submittedName>
        <fullName evidence="2">Uncharacterized protein</fullName>
    </submittedName>
</protein>
<dbReference type="OrthoDB" id="6932014at2759"/>
<keyword evidence="3" id="KW-1185">Reference proteome</keyword>
<dbReference type="VEuPathDB" id="CryptoDB:GNI_152930"/>
<feature type="region of interest" description="Disordered" evidence="1">
    <location>
        <begin position="333"/>
        <end position="356"/>
    </location>
</feature>
<dbReference type="RefSeq" id="XP_011132830.1">
    <property type="nucleotide sequence ID" value="XM_011134528.1"/>
</dbReference>
<reference evidence="2" key="1">
    <citation type="submission" date="2013-12" db="EMBL/GenBank/DDBJ databases">
        <authorList>
            <person name="Omoto C.K."/>
            <person name="Sibley D."/>
            <person name="Venepally P."/>
            <person name="Hadjithomas M."/>
            <person name="Karamycheva S."/>
            <person name="Brunk B."/>
            <person name="Roos D."/>
            <person name="Caler E."/>
            <person name="Lorenzi H."/>
        </authorList>
    </citation>
    <scope>NUCLEOTIDE SEQUENCE</scope>
</reference>
<dbReference type="EMBL" id="AFNH02001139">
    <property type="protein sequence ID" value="EZG44073.1"/>
    <property type="molecule type" value="Genomic_DNA"/>
</dbReference>